<dbReference type="RefSeq" id="WP_137065688.1">
    <property type="nucleotide sequence ID" value="NZ_CP040748.1"/>
</dbReference>
<evidence type="ECO:0000256" key="2">
    <source>
        <dbReference type="SAM" id="Phobius"/>
    </source>
</evidence>
<feature type="transmembrane region" description="Helical" evidence="2">
    <location>
        <begin position="599"/>
        <end position="619"/>
    </location>
</feature>
<gene>
    <name evidence="4" type="ORF">FC770_08490</name>
</gene>
<dbReference type="Proteomes" id="UP000307808">
    <property type="component" value="Unassembled WGS sequence"/>
</dbReference>
<reference evidence="4 5" key="1">
    <citation type="submission" date="2019-04" db="EMBL/GenBank/DDBJ databases">
        <authorList>
            <person name="Dong K."/>
        </authorList>
    </citation>
    <scope>NUCLEOTIDE SEQUENCE [LARGE SCALE GENOMIC DNA]</scope>
    <source>
        <strain evidence="5">dk3543</strain>
    </source>
</reference>
<evidence type="ECO:0000313" key="5">
    <source>
        <dbReference type="Proteomes" id="UP000307808"/>
    </source>
</evidence>
<keyword evidence="2" id="KW-1133">Transmembrane helix</keyword>
<feature type="signal peptide" evidence="3">
    <location>
        <begin position="1"/>
        <end position="29"/>
    </location>
</feature>
<sequence length="687" mass="70301">MAGRARTFTAALLLVLPVSVGVGTTPAHAAAVELVNPAGGCWSYVPDRSVDDVLVSPVVSDRSTALEAWGSGVAPTTLTLEARDGTTDRTAGARLTVENGPVIDPALDTVGTATATVTVQPAAGLPAGVEPSIERLEAKFDAQAGMPVTDLVLTGDFAGDFGDTHVIELQSIFFDAPGTPGAPDPDGSVLVCNGQELGEPTVGPLPDLTPGVNPATTPVSIGLKDTFIGHDVRTLAIQDVKGQAVTSAFRAGDTVELRGSGIDAGDAFTAEICDVNKTCASTPGALVADSQGNAAATITIGDDLAAGEALITVKSDSVTLPRPSAVVLGAPSVAAVEKEGKGRLRVALSGVGWDPAATVVVEGRTPDAASSDAQVEVTVGADGTFKTRFVATDVDTTELRLSQEREGGLAALGQTHTLEYLVPIVPPEKEPGENPPGNPGEPSNPGGTSTTVPPVSGTAVAPPVEIPLPGDRPVDEVNGPAGGVAPSAETPLKISEANLAGEASVGEMFGGSSRREVRFLAENVSSSVVTNPLVRLGVGREAGVEPVIVAAEVGDLQPGARVAVAVDVALPMASFGVYQVVGQVGDSEESRFGLEWQTYPWGLIALNLMGVALLAWGLWRRQQRRMNPAPLVAGAEDDEAGASVIDLTALDNWWGNGKIGRPVDDNDSVVDMEAADKWWAKRDSKVS</sequence>
<comment type="caution">
    <text evidence="4">The sequence shown here is derived from an EMBL/GenBank/DDBJ whole genome shotgun (WGS) entry which is preliminary data.</text>
</comment>
<organism evidence="4 5">
    <name type="scientific">Nocardioides jishulii</name>
    <dbReference type="NCBI Taxonomy" id="2575440"/>
    <lineage>
        <taxon>Bacteria</taxon>
        <taxon>Bacillati</taxon>
        <taxon>Actinomycetota</taxon>
        <taxon>Actinomycetes</taxon>
        <taxon>Propionibacteriales</taxon>
        <taxon>Nocardioidaceae</taxon>
        <taxon>Nocardioides</taxon>
    </lineage>
</organism>
<evidence type="ECO:0000256" key="1">
    <source>
        <dbReference type="SAM" id="MobiDB-lite"/>
    </source>
</evidence>
<dbReference type="EMBL" id="SZPY01000002">
    <property type="protein sequence ID" value="TKI62419.1"/>
    <property type="molecule type" value="Genomic_DNA"/>
</dbReference>
<evidence type="ECO:0000313" key="4">
    <source>
        <dbReference type="EMBL" id="TKI62419.1"/>
    </source>
</evidence>
<evidence type="ECO:0000256" key="3">
    <source>
        <dbReference type="SAM" id="SignalP"/>
    </source>
</evidence>
<keyword evidence="3" id="KW-0732">Signal</keyword>
<keyword evidence="2" id="KW-0472">Membrane</keyword>
<dbReference type="AlphaFoldDB" id="A0A4U2YME1"/>
<feature type="chain" id="PRO_5020642002" evidence="3">
    <location>
        <begin position="30"/>
        <end position="687"/>
    </location>
</feature>
<proteinExistence type="predicted"/>
<accession>A0A4U2YME1</accession>
<name>A0A4U2YME1_9ACTN</name>
<keyword evidence="2" id="KW-0812">Transmembrane</keyword>
<protein>
    <submittedName>
        <fullName evidence="4">Uncharacterized protein</fullName>
    </submittedName>
</protein>
<feature type="region of interest" description="Disordered" evidence="1">
    <location>
        <begin position="425"/>
        <end position="490"/>
    </location>
</feature>
<keyword evidence="5" id="KW-1185">Reference proteome</keyword>
<dbReference type="OrthoDB" id="4451361at2"/>